<keyword evidence="13" id="KW-1185">Reference proteome</keyword>
<evidence type="ECO:0000256" key="2">
    <source>
        <dbReference type="ARBA" id="ARBA00009441"/>
    </source>
</evidence>
<proteinExistence type="inferred from homology"/>
<evidence type="ECO:0000256" key="9">
    <source>
        <dbReference type="PIRNR" id="PIRNR003128"/>
    </source>
</evidence>
<keyword evidence="6" id="KW-0067">ATP-binding</keyword>
<name>A0ABS1KKE7_9BACT</name>
<evidence type="ECO:0000256" key="1">
    <source>
        <dbReference type="ARBA" id="ARBA00003618"/>
    </source>
</evidence>
<evidence type="ECO:0000256" key="7">
    <source>
        <dbReference type="ARBA" id="ARBA00023204"/>
    </source>
</evidence>
<accession>A0ABS1KKE7</accession>
<dbReference type="CDD" id="cd03241">
    <property type="entry name" value="ABC_RecN"/>
    <property type="match status" value="2"/>
</dbReference>
<evidence type="ECO:0000256" key="4">
    <source>
        <dbReference type="ARBA" id="ARBA00022741"/>
    </source>
</evidence>
<evidence type="ECO:0000313" key="12">
    <source>
        <dbReference type="EMBL" id="MBL0739923.1"/>
    </source>
</evidence>
<keyword evidence="7 9" id="KW-0234">DNA repair</keyword>
<dbReference type="SUPFAM" id="SSF52540">
    <property type="entry name" value="P-loop containing nucleoside triphosphate hydrolases"/>
    <property type="match status" value="1"/>
</dbReference>
<dbReference type="PIRSF" id="PIRSF003128">
    <property type="entry name" value="RecN"/>
    <property type="match status" value="1"/>
</dbReference>
<dbReference type="RefSeq" id="WP_202006884.1">
    <property type="nucleotide sequence ID" value="NZ_JAERRB010000001.1"/>
</dbReference>
<evidence type="ECO:0000256" key="8">
    <source>
        <dbReference type="ARBA" id="ARBA00033408"/>
    </source>
</evidence>
<organism evidence="12 13">
    <name type="scientific">Chryseolinea lacunae</name>
    <dbReference type="NCBI Taxonomy" id="2801331"/>
    <lineage>
        <taxon>Bacteria</taxon>
        <taxon>Pseudomonadati</taxon>
        <taxon>Bacteroidota</taxon>
        <taxon>Cytophagia</taxon>
        <taxon>Cytophagales</taxon>
        <taxon>Fulvivirgaceae</taxon>
        <taxon>Chryseolinea</taxon>
    </lineage>
</organism>
<dbReference type="Pfam" id="PF02463">
    <property type="entry name" value="SMC_N"/>
    <property type="match status" value="1"/>
</dbReference>
<evidence type="ECO:0000313" key="13">
    <source>
        <dbReference type="Proteomes" id="UP000613030"/>
    </source>
</evidence>
<evidence type="ECO:0000256" key="5">
    <source>
        <dbReference type="ARBA" id="ARBA00022763"/>
    </source>
</evidence>
<keyword evidence="10" id="KW-0175">Coiled coil</keyword>
<dbReference type="EMBL" id="JAERRB010000001">
    <property type="protein sequence ID" value="MBL0739923.1"/>
    <property type="molecule type" value="Genomic_DNA"/>
</dbReference>
<dbReference type="InterPro" id="IPR003395">
    <property type="entry name" value="RecF/RecN/SMC_N"/>
</dbReference>
<evidence type="ECO:0000256" key="10">
    <source>
        <dbReference type="SAM" id="Coils"/>
    </source>
</evidence>
<evidence type="ECO:0000256" key="6">
    <source>
        <dbReference type="ARBA" id="ARBA00022840"/>
    </source>
</evidence>
<feature type="domain" description="RecF/RecN/SMC N-terminal" evidence="11">
    <location>
        <begin position="1"/>
        <end position="507"/>
    </location>
</feature>
<keyword evidence="5 9" id="KW-0227">DNA damage</keyword>
<feature type="coiled-coil region" evidence="10">
    <location>
        <begin position="261"/>
        <end position="288"/>
    </location>
</feature>
<sequence length="550" mass="61264">MLKHLTIQNYALIKHLVLEPSARLNVVTGETGAGKSIMLGAIGLLLGNRADTKVLWDEEQKCIIEGTFFIKDYKLKSLFKSEDLDYDDTTVIRREISPGGKSRAFINDTPVTLEVMKRLGTLLMDIHSQHETLQLGQQSFQLKLVDAYAGNTTLREQYAADWQAYSKTRKEYDNLVSEADTLRQDADYIRFQLDELVQANLEEGEQDSMESELKIMEHSGEIKTRFQQVLDLVNNSEYASRTSLSEARGHLNAVAAYAPAYENLLQRLDSLIIELDDVAAEIEREEEKIEFDPQRAEFVKERLSTIYKLLKKHKAADLRALMAIQEELSQKNTLTSTLDESLEAAKKAFEQAHKTVTATAKKLTESRVKVFTPLCKQLTGLLQELGIPNATLQIDTQPAELSAQGADRIDILFSANKGVSPRPLAQVASGGEFSRLMFGIKYVMAEKAAMPTLILDEIDTGISGEVAIKLGNLMKTMATRHQVIAISHLPQIAAKGDAHYFVYKDNSSAKTISSIKLLGENDRVEEIAKMIGGAKPSKIALENAQELLSQ</sequence>
<gene>
    <name evidence="12" type="primary">recN</name>
    <name evidence="12" type="ORF">JI741_01775</name>
</gene>
<evidence type="ECO:0000256" key="3">
    <source>
        <dbReference type="ARBA" id="ARBA00021315"/>
    </source>
</evidence>
<dbReference type="Gene3D" id="3.40.50.300">
    <property type="entry name" value="P-loop containing nucleotide triphosphate hydrolases"/>
    <property type="match status" value="2"/>
</dbReference>
<dbReference type="Gene3D" id="6.10.140.1090">
    <property type="match status" value="1"/>
</dbReference>
<comment type="function">
    <text evidence="1 9">May be involved in recombinational repair of damaged DNA.</text>
</comment>
<dbReference type="InterPro" id="IPR004604">
    <property type="entry name" value="DNA_recomb/repair_RecN"/>
</dbReference>
<dbReference type="PANTHER" id="PTHR11059:SF0">
    <property type="entry name" value="DNA REPAIR PROTEIN RECN"/>
    <property type="match status" value="1"/>
</dbReference>
<dbReference type="NCBIfam" id="TIGR00634">
    <property type="entry name" value="recN"/>
    <property type="match status" value="1"/>
</dbReference>
<dbReference type="InterPro" id="IPR027417">
    <property type="entry name" value="P-loop_NTPase"/>
</dbReference>
<reference evidence="12 13" key="1">
    <citation type="submission" date="2021-01" db="EMBL/GenBank/DDBJ databases">
        <title>Chryseolinea sp. Jin1 Genome sequencing and assembly.</title>
        <authorList>
            <person name="Kim I."/>
        </authorList>
    </citation>
    <scope>NUCLEOTIDE SEQUENCE [LARGE SCALE GENOMIC DNA]</scope>
    <source>
        <strain evidence="12 13">Jin1</strain>
    </source>
</reference>
<dbReference type="Proteomes" id="UP000613030">
    <property type="component" value="Unassembled WGS sequence"/>
</dbReference>
<dbReference type="PANTHER" id="PTHR11059">
    <property type="entry name" value="DNA REPAIR PROTEIN RECN"/>
    <property type="match status" value="1"/>
</dbReference>
<protein>
    <recommendedName>
        <fullName evidence="3 9">DNA repair protein RecN</fullName>
    </recommendedName>
    <alternativeName>
        <fullName evidence="8 9">Recombination protein N</fullName>
    </alternativeName>
</protein>
<evidence type="ECO:0000259" key="11">
    <source>
        <dbReference type="Pfam" id="PF02463"/>
    </source>
</evidence>
<comment type="caution">
    <text evidence="12">The sequence shown here is derived from an EMBL/GenBank/DDBJ whole genome shotgun (WGS) entry which is preliminary data.</text>
</comment>
<keyword evidence="4" id="KW-0547">Nucleotide-binding</keyword>
<comment type="similarity">
    <text evidence="2 9">Belongs to the RecN family.</text>
</comment>